<evidence type="ECO:0000313" key="2">
    <source>
        <dbReference type="Proteomes" id="UP000706926"/>
    </source>
</evidence>
<dbReference type="EMBL" id="JAGGKI010000003">
    <property type="protein sequence ID" value="MBP1892585.1"/>
    <property type="molecule type" value="Genomic_DNA"/>
</dbReference>
<reference evidence="1 2" key="1">
    <citation type="submission" date="2021-03" db="EMBL/GenBank/DDBJ databases">
        <title>Genomic Encyclopedia of Type Strains, Phase IV (KMG-IV): sequencing the most valuable type-strain genomes for metagenomic binning, comparative biology and taxonomic classification.</title>
        <authorList>
            <person name="Goeker M."/>
        </authorList>
    </citation>
    <scope>NUCLEOTIDE SEQUENCE [LARGE SCALE GENOMIC DNA]</scope>
    <source>
        <strain evidence="1 2">DSM 15596</strain>
    </source>
</reference>
<evidence type="ECO:0000313" key="1">
    <source>
        <dbReference type="EMBL" id="MBP1892585.1"/>
    </source>
</evidence>
<proteinExistence type="predicted"/>
<dbReference type="Proteomes" id="UP000706926">
    <property type="component" value="Unassembled WGS sequence"/>
</dbReference>
<keyword evidence="2" id="KW-1185">Reference proteome</keyword>
<sequence length="70" mass="8156">MSLKTPLYSKWIIIYYMGECDFNGYTEIYGSASAKELKDLLENNPEILVMDTENGDQLPLGLFWKYEHSK</sequence>
<dbReference type="RefSeq" id="WP_210094563.1">
    <property type="nucleotide sequence ID" value="NZ_CP139098.1"/>
</dbReference>
<name>A0ABS4F8J9_9BACL</name>
<gene>
    <name evidence="1" type="ORF">J2Z18_001661</name>
</gene>
<protein>
    <submittedName>
        <fullName evidence="1">Uncharacterized protein</fullName>
    </submittedName>
</protein>
<accession>A0ABS4F8J9</accession>
<dbReference type="GeneID" id="95403694"/>
<organism evidence="1 2">
    <name type="scientific">Paenibacillus lactis</name>
    <dbReference type="NCBI Taxonomy" id="228574"/>
    <lineage>
        <taxon>Bacteria</taxon>
        <taxon>Bacillati</taxon>
        <taxon>Bacillota</taxon>
        <taxon>Bacilli</taxon>
        <taxon>Bacillales</taxon>
        <taxon>Paenibacillaceae</taxon>
        <taxon>Paenibacillus</taxon>
    </lineage>
</organism>
<comment type="caution">
    <text evidence="1">The sequence shown here is derived from an EMBL/GenBank/DDBJ whole genome shotgun (WGS) entry which is preliminary data.</text>
</comment>